<evidence type="ECO:0000256" key="1">
    <source>
        <dbReference type="SAM" id="MobiDB-lite"/>
    </source>
</evidence>
<dbReference type="EMBL" id="BT022386">
    <property type="protein sequence ID" value="AAY54802.1"/>
    <property type="molecule type" value="mRNA"/>
</dbReference>
<feature type="region of interest" description="Disordered" evidence="1">
    <location>
        <begin position="39"/>
        <end position="77"/>
    </location>
</feature>
<proteinExistence type="evidence at transcript level"/>
<feature type="compositionally biased region" description="Polar residues" evidence="1">
    <location>
        <begin position="44"/>
        <end position="67"/>
    </location>
</feature>
<reference evidence="2" key="1">
    <citation type="submission" date="2005-05" db="EMBL/GenBank/DDBJ databases">
        <authorList>
            <person name="Stapleton M."/>
            <person name="Carlson J."/>
            <person name="Chavez C."/>
            <person name="Frise E."/>
            <person name="George R."/>
            <person name="Pacleb J."/>
            <person name="Park S."/>
            <person name="Wan K."/>
            <person name="Yu C."/>
            <person name="Celniker S."/>
        </authorList>
    </citation>
    <scope>NUCLEOTIDE SEQUENCE</scope>
</reference>
<name>Q4V6C0_DROME</name>
<feature type="compositionally biased region" description="Basic and acidic residues" evidence="1">
    <location>
        <begin position="195"/>
        <end position="208"/>
    </location>
</feature>
<gene>
    <name evidence="2" type="primary">CG13965</name>
</gene>
<sequence length="220" mass="22985">QYRYTYYVSGVTIGMAKLELKLIGIAIFLVAALEAQETPAAESSPASPTDGETSPASPTDGETSPASPTAVGDAGDEPELAGIKSAFHTIGNACTAPPQCVPACYSCLYWFRGSMTSPASPTDGETSPVTEASSIGELTQTTEAGSEVTESPTNSTDMVNSTDNPDPNGSPDPENGGDPFVKPGSHIKGPRHVRAHDGFHSLKTEKHWASWNDAFTTPRP</sequence>
<evidence type="ECO:0000313" key="2">
    <source>
        <dbReference type="EMBL" id="AAY54802.1"/>
    </source>
</evidence>
<dbReference type="AlphaFoldDB" id="Q4V6C0"/>
<organism evidence="2">
    <name type="scientific">Drosophila melanogaster</name>
    <name type="common">Fruit fly</name>
    <dbReference type="NCBI Taxonomy" id="7227"/>
    <lineage>
        <taxon>Eukaryota</taxon>
        <taxon>Metazoa</taxon>
        <taxon>Ecdysozoa</taxon>
        <taxon>Arthropoda</taxon>
        <taxon>Hexapoda</taxon>
        <taxon>Insecta</taxon>
        <taxon>Pterygota</taxon>
        <taxon>Neoptera</taxon>
        <taxon>Endopterygota</taxon>
        <taxon>Diptera</taxon>
        <taxon>Brachycera</taxon>
        <taxon>Muscomorpha</taxon>
        <taxon>Ephydroidea</taxon>
        <taxon>Drosophilidae</taxon>
        <taxon>Drosophila</taxon>
        <taxon>Sophophora</taxon>
    </lineage>
</organism>
<dbReference type="VEuPathDB" id="VectorBase:FBgn0032834"/>
<feature type="non-terminal residue" evidence="2">
    <location>
        <position position="1"/>
    </location>
</feature>
<dbReference type="OrthoDB" id="7858751at2759"/>
<protein>
    <submittedName>
        <fullName evidence="2">IP05284p</fullName>
    </submittedName>
</protein>
<feature type="region of interest" description="Disordered" evidence="1">
    <location>
        <begin position="118"/>
        <end position="220"/>
    </location>
</feature>
<accession>Q4V6C0</accession>
<dbReference type="ExpressionAtlas" id="Q4V6C0">
    <property type="expression patterns" value="baseline and differential"/>
</dbReference>
<feature type="compositionally biased region" description="Polar residues" evidence="1">
    <location>
        <begin position="118"/>
        <end position="167"/>
    </location>
</feature>